<reference evidence="11 12" key="1">
    <citation type="submission" date="2020-07" db="EMBL/GenBank/DDBJ databases">
        <title>Electron transfer.</title>
        <authorList>
            <person name="Huang L."/>
            <person name="Liu X."/>
            <person name="Zhou S."/>
        </authorList>
    </citation>
    <scope>NUCLEOTIDE SEQUENCE [LARGE SCALE GENOMIC DNA]</scope>
    <source>
        <strain evidence="11 12">Lx1</strain>
    </source>
</reference>
<dbReference type="InterPro" id="IPR011990">
    <property type="entry name" value="TPR-like_helical_dom_sf"/>
</dbReference>
<dbReference type="EMBL" id="CP059378">
    <property type="protein sequence ID" value="QLY81079.1"/>
    <property type="molecule type" value="Genomic_DNA"/>
</dbReference>
<comment type="function">
    <text evidence="7">May play the central regulatory role in sporulation. It may be an element of the effector pathway responsible for the activation of sporulation genes in response to nutritional stress. Spo0A may act in concert with spo0H (a sigma factor) to control the expression of some genes that are critical to the sporulation process.</text>
</comment>
<protein>
    <recommendedName>
        <fullName evidence="1">Stage 0 sporulation protein A homolog</fullName>
    </recommendedName>
</protein>
<dbReference type="InterPro" id="IPR019734">
    <property type="entry name" value="TPR_rpt"/>
</dbReference>
<evidence type="ECO:0000256" key="5">
    <source>
        <dbReference type="ARBA" id="ARBA00023125"/>
    </source>
</evidence>
<evidence type="ECO:0000256" key="1">
    <source>
        <dbReference type="ARBA" id="ARBA00018672"/>
    </source>
</evidence>
<keyword evidence="5" id="KW-0238">DNA-binding</keyword>
<organism evidence="11 12">
    <name type="scientific">Clostridium intestinale</name>
    <dbReference type="NCBI Taxonomy" id="36845"/>
    <lineage>
        <taxon>Bacteria</taxon>
        <taxon>Bacillati</taxon>
        <taxon>Bacillota</taxon>
        <taxon>Clostridia</taxon>
        <taxon>Eubacteriales</taxon>
        <taxon>Clostridiaceae</taxon>
        <taxon>Clostridium</taxon>
    </lineage>
</organism>
<dbReference type="SMART" id="SM00448">
    <property type="entry name" value="REC"/>
    <property type="match status" value="1"/>
</dbReference>
<dbReference type="PANTHER" id="PTHR44591:SF3">
    <property type="entry name" value="RESPONSE REGULATORY DOMAIN-CONTAINING PROTEIN"/>
    <property type="match status" value="1"/>
</dbReference>
<keyword evidence="3" id="KW-0902">Two-component regulatory system</keyword>
<dbReference type="GO" id="GO:0003677">
    <property type="term" value="F:DNA binding"/>
    <property type="evidence" value="ECO:0007669"/>
    <property type="project" value="UniProtKB-KW"/>
</dbReference>
<evidence type="ECO:0000256" key="7">
    <source>
        <dbReference type="ARBA" id="ARBA00024867"/>
    </source>
</evidence>
<dbReference type="AlphaFoldDB" id="A0A7D6ZIR4"/>
<dbReference type="SUPFAM" id="SSF48452">
    <property type="entry name" value="TPR-like"/>
    <property type="match status" value="1"/>
</dbReference>
<gene>
    <name evidence="11" type="ORF">HZF06_05685</name>
</gene>
<dbReference type="Proteomes" id="UP000512286">
    <property type="component" value="Chromosome"/>
</dbReference>
<dbReference type="InterPro" id="IPR050595">
    <property type="entry name" value="Bact_response_regulator"/>
</dbReference>
<feature type="repeat" description="TPR" evidence="9">
    <location>
        <begin position="126"/>
        <end position="159"/>
    </location>
</feature>
<accession>A0A7D6ZIR4</accession>
<evidence type="ECO:0000256" key="9">
    <source>
        <dbReference type="PROSITE-ProRule" id="PRU00339"/>
    </source>
</evidence>
<evidence type="ECO:0000259" key="10">
    <source>
        <dbReference type="PROSITE" id="PS50110"/>
    </source>
</evidence>
<evidence type="ECO:0000313" key="12">
    <source>
        <dbReference type="Proteomes" id="UP000512286"/>
    </source>
</evidence>
<keyword evidence="4" id="KW-0805">Transcription regulation</keyword>
<evidence type="ECO:0000256" key="3">
    <source>
        <dbReference type="ARBA" id="ARBA00023012"/>
    </source>
</evidence>
<dbReference type="Pfam" id="PF00072">
    <property type="entry name" value="Response_reg"/>
    <property type="match status" value="1"/>
</dbReference>
<dbReference type="InterPro" id="IPR001789">
    <property type="entry name" value="Sig_transdc_resp-reg_receiver"/>
</dbReference>
<dbReference type="Gene3D" id="3.40.50.2300">
    <property type="match status" value="1"/>
</dbReference>
<evidence type="ECO:0000256" key="4">
    <source>
        <dbReference type="ARBA" id="ARBA00023015"/>
    </source>
</evidence>
<sequence>MKKILVVDDTKNIREMLKTFLEMEGFTVFEAKNAEEALNIFNTENIDLIFTDIKLPNVSGTELLKQIKKNNRFVTIIVMTAFGTIKNAVECTKYGAAAYLQKPFTTKRVKAVLEEVLRKDTLKKDLNSYITLSKKLIEEEDYPKAEEVLNKALTIDNQNWEIYHLIGKISELQENEEKAKKFYYMSDILKQG</sequence>
<dbReference type="FunFam" id="3.40.50.2300:FF:000001">
    <property type="entry name" value="DNA-binding response regulator PhoB"/>
    <property type="match status" value="1"/>
</dbReference>
<evidence type="ECO:0000256" key="6">
    <source>
        <dbReference type="ARBA" id="ARBA00023163"/>
    </source>
</evidence>
<evidence type="ECO:0000256" key="2">
    <source>
        <dbReference type="ARBA" id="ARBA00022553"/>
    </source>
</evidence>
<feature type="modified residue" description="4-aspartylphosphate" evidence="8">
    <location>
        <position position="52"/>
    </location>
</feature>
<dbReference type="PROSITE" id="PS50110">
    <property type="entry name" value="RESPONSE_REGULATORY"/>
    <property type="match status" value="1"/>
</dbReference>
<dbReference type="GO" id="GO:0000160">
    <property type="term" value="P:phosphorelay signal transduction system"/>
    <property type="evidence" value="ECO:0007669"/>
    <property type="project" value="UniProtKB-KW"/>
</dbReference>
<dbReference type="Gene3D" id="1.25.40.10">
    <property type="entry name" value="Tetratricopeptide repeat domain"/>
    <property type="match status" value="1"/>
</dbReference>
<name>A0A7D6ZIR4_9CLOT</name>
<dbReference type="PROSITE" id="PS50005">
    <property type="entry name" value="TPR"/>
    <property type="match status" value="1"/>
</dbReference>
<keyword evidence="9" id="KW-0802">TPR repeat</keyword>
<proteinExistence type="predicted"/>
<dbReference type="SUPFAM" id="SSF52172">
    <property type="entry name" value="CheY-like"/>
    <property type="match status" value="1"/>
</dbReference>
<keyword evidence="2 8" id="KW-0597">Phosphoprotein</keyword>
<evidence type="ECO:0000313" key="11">
    <source>
        <dbReference type="EMBL" id="QLY81079.1"/>
    </source>
</evidence>
<dbReference type="KEGG" id="cint:HZF06_05685"/>
<dbReference type="RefSeq" id="WP_021802937.1">
    <property type="nucleotide sequence ID" value="NZ_CP059378.1"/>
</dbReference>
<evidence type="ECO:0000256" key="8">
    <source>
        <dbReference type="PROSITE-ProRule" id="PRU00169"/>
    </source>
</evidence>
<feature type="domain" description="Response regulatory" evidence="10">
    <location>
        <begin position="3"/>
        <end position="117"/>
    </location>
</feature>
<dbReference type="PANTHER" id="PTHR44591">
    <property type="entry name" value="STRESS RESPONSE REGULATOR PROTEIN 1"/>
    <property type="match status" value="1"/>
</dbReference>
<dbReference type="InterPro" id="IPR011006">
    <property type="entry name" value="CheY-like_superfamily"/>
</dbReference>
<keyword evidence="6" id="KW-0804">Transcription</keyword>